<dbReference type="GO" id="GO:0005737">
    <property type="term" value="C:cytoplasm"/>
    <property type="evidence" value="ECO:0007669"/>
    <property type="project" value="TreeGrafter"/>
</dbReference>
<feature type="domain" description="UDENN FNIP1/2-type" evidence="1">
    <location>
        <begin position="1"/>
        <end position="104"/>
    </location>
</feature>
<sequence>MWEVQLVSSHTYVVDKPGTMGVRVGMSRLVANMLESLLYLWKLRTSPEHCLLHLESKLRELFLRSQALAELLLTTEFCDMELLTTSLDLDANDVPLLLAIAATTRLRWQRDTASASGNIPHEVLLLRNE</sequence>
<proteinExistence type="predicted"/>
<protein>
    <recommendedName>
        <fullName evidence="1">UDENN FNIP1/2-type domain-containing protein</fullName>
    </recommendedName>
</protein>
<dbReference type="GO" id="GO:0042030">
    <property type="term" value="F:ATPase inhibitor activity"/>
    <property type="evidence" value="ECO:0007669"/>
    <property type="project" value="TreeGrafter"/>
</dbReference>
<evidence type="ECO:0000259" key="1">
    <source>
        <dbReference type="PROSITE" id="PS51836"/>
    </source>
</evidence>
<dbReference type="PANTHER" id="PTHR21634">
    <property type="entry name" value="RE13835P"/>
    <property type="match status" value="1"/>
</dbReference>
<dbReference type="InterPro" id="IPR037545">
    <property type="entry name" value="DENN_FNIP1/2"/>
</dbReference>
<reference evidence="2" key="2">
    <citation type="submission" date="2023-05" db="EMBL/GenBank/DDBJ databases">
        <authorList>
            <person name="Fouks B."/>
        </authorList>
    </citation>
    <scope>NUCLEOTIDE SEQUENCE</scope>
    <source>
        <strain evidence="2">Stay&amp;Tobe</strain>
        <tissue evidence="2">Testes</tissue>
    </source>
</reference>
<comment type="caution">
    <text evidence="2">The sequence shown here is derived from an EMBL/GenBank/DDBJ whole genome shotgun (WGS) entry which is preliminary data.</text>
</comment>
<dbReference type="AlphaFoldDB" id="A0AAD7Z5H9"/>
<dbReference type="GO" id="GO:0051087">
    <property type="term" value="F:protein-folding chaperone binding"/>
    <property type="evidence" value="ECO:0007669"/>
    <property type="project" value="TreeGrafter"/>
</dbReference>
<evidence type="ECO:0000313" key="2">
    <source>
        <dbReference type="EMBL" id="KAJ9574156.1"/>
    </source>
</evidence>
<dbReference type="EMBL" id="JASPKZ010010652">
    <property type="protein sequence ID" value="KAJ9574156.1"/>
    <property type="molecule type" value="Genomic_DNA"/>
</dbReference>
<dbReference type="PANTHER" id="PTHR21634:SF9">
    <property type="entry name" value="RE13835P"/>
    <property type="match status" value="1"/>
</dbReference>
<organism evidence="2 3">
    <name type="scientific">Diploptera punctata</name>
    <name type="common">Pacific beetle cockroach</name>
    <dbReference type="NCBI Taxonomy" id="6984"/>
    <lineage>
        <taxon>Eukaryota</taxon>
        <taxon>Metazoa</taxon>
        <taxon>Ecdysozoa</taxon>
        <taxon>Arthropoda</taxon>
        <taxon>Hexapoda</taxon>
        <taxon>Insecta</taxon>
        <taxon>Pterygota</taxon>
        <taxon>Neoptera</taxon>
        <taxon>Polyneoptera</taxon>
        <taxon>Dictyoptera</taxon>
        <taxon>Blattodea</taxon>
        <taxon>Blaberoidea</taxon>
        <taxon>Blaberidae</taxon>
        <taxon>Diplopterinae</taxon>
        <taxon>Diploptera</taxon>
    </lineage>
</organism>
<dbReference type="InterPro" id="IPR028086">
    <property type="entry name" value="FNIP_C_dom"/>
</dbReference>
<name>A0AAD7Z5H9_DIPPU</name>
<dbReference type="Pfam" id="PF14638">
    <property type="entry name" value="FNIP_C"/>
    <property type="match status" value="1"/>
</dbReference>
<gene>
    <name evidence="2" type="ORF">L9F63_008412</name>
</gene>
<keyword evidence="3" id="KW-1185">Reference proteome</keyword>
<accession>A0AAD7Z5H9</accession>
<dbReference type="Proteomes" id="UP001233999">
    <property type="component" value="Unassembled WGS sequence"/>
</dbReference>
<dbReference type="PROSITE" id="PS51836">
    <property type="entry name" value="DENN_FNIP12"/>
    <property type="match status" value="1"/>
</dbReference>
<reference evidence="2" key="1">
    <citation type="journal article" date="2023" name="IScience">
        <title>Live-bearing cockroach genome reveals convergent evolutionary mechanisms linked to viviparity in insects and beyond.</title>
        <authorList>
            <person name="Fouks B."/>
            <person name="Harrison M.C."/>
            <person name="Mikhailova A.A."/>
            <person name="Marchal E."/>
            <person name="English S."/>
            <person name="Carruthers M."/>
            <person name="Jennings E.C."/>
            <person name="Chiamaka E.L."/>
            <person name="Frigard R.A."/>
            <person name="Pippel M."/>
            <person name="Attardo G.M."/>
            <person name="Benoit J.B."/>
            <person name="Bornberg-Bauer E."/>
            <person name="Tobe S.S."/>
        </authorList>
    </citation>
    <scope>NUCLEOTIDE SEQUENCE</scope>
    <source>
        <strain evidence="2">Stay&amp;Tobe</strain>
    </source>
</reference>
<evidence type="ECO:0000313" key="3">
    <source>
        <dbReference type="Proteomes" id="UP001233999"/>
    </source>
</evidence>